<dbReference type="EMBL" id="GBRH01266960">
    <property type="protein sequence ID" value="JAD30935.1"/>
    <property type="molecule type" value="Transcribed_RNA"/>
</dbReference>
<evidence type="ECO:0000313" key="1">
    <source>
        <dbReference type="EMBL" id="JAD30935.1"/>
    </source>
</evidence>
<reference evidence="1" key="2">
    <citation type="journal article" date="2015" name="Data Brief">
        <title>Shoot transcriptome of the giant reed, Arundo donax.</title>
        <authorList>
            <person name="Barrero R.A."/>
            <person name="Guerrero F.D."/>
            <person name="Moolhuijzen P."/>
            <person name="Goolsby J.A."/>
            <person name="Tidwell J."/>
            <person name="Bellgard S.E."/>
            <person name="Bellgard M.I."/>
        </authorList>
    </citation>
    <scope>NUCLEOTIDE SEQUENCE</scope>
    <source>
        <tissue evidence="1">Shoot tissue taken approximately 20 cm above the soil surface</tissue>
    </source>
</reference>
<sequence length="34" mass="4118">MDNMSQCLKPEPTSISLQYKCYDWMIHCTVYLKF</sequence>
<protein>
    <submittedName>
        <fullName evidence="1">Uncharacterized protein</fullName>
    </submittedName>
</protein>
<accession>A0A0A8Z2F6</accession>
<reference evidence="1" key="1">
    <citation type="submission" date="2014-09" db="EMBL/GenBank/DDBJ databases">
        <authorList>
            <person name="Magalhaes I.L.F."/>
            <person name="Oliveira U."/>
            <person name="Santos F.R."/>
            <person name="Vidigal T.H.D.A."/>
            <person name="Brescovit A.D."/>
            <person name="Santos A.J."/>
        </authorList>
    </citation>
    <scope>NUCLEOTIDE SEQUENCE</scope>
    <source>
        <tissue evidence="1">Shoot tissue taken approximately 20 cm above the soil surface</tissue>
    </source>
</reference>
<proteinExistence type="predicted"/>
<organism evidence="1">
    <name type="scientific">Arundo donax</name>
    <name type="common">Giant reed</name>
    <name type="synonym">Donax arundinaceus</name>
    <dbReference type="NCBI Taxonomy" id="35708"/>
    <lineage>
        <taxon>Eukaryota</taxon>
        <taxon>Viridiplantae</taxon>
        <taxon>Streptophyta</taxon>
        <taxon>Embryophyta</taxon>
        <taxon>Tracheophyta</taxon>
        <taxon>Spermatophyta</taxon>
        <taxon>Magnoliopsida</taxon>
        <taxon>Liliopsida</taxon>
        <taxon>Poales</taxon>
        <taxon>Poaceae</taxon>
        <taxon>PACMAD clade</taxon>
        <taxon>Arundinoideae</taxon>
        <taxon>Arundineae</taxon>
        <taxon>Arundo</taxon>
    </lineage>
</organism>
<dbReference type="AlphaFoldDB" id="A0A0A8Z2F6"/>
<name>A0A0A8Z2F6_ARUDO</name>